<proteinExistence type="predicted"/>
<dbReference type="Proteomes" id="UP000319716">
    <property type="component" value="Unassembled WGS sequence"/>
</dbReference>
<accession>A0A4Y1ZCJ7</accession>
<comment type="caution">
    <text evidence="1">The sequence shown here is derived from an EMBL/GenBank/DDBJ whole genome shotgun (WGS) entry which is preliminary data.</text>
</comment>
<evidence type="ECO:0000313" key="1">
    <source>
        <dbReference type="EMBL" id="GAY76683.1"/>
    </source>
</evidence>
<evidence type="ECO:0000313" key="2">
    <source>
        <dbReference type="Proteomes" id="UP000319716"/>
    </source>
</evidence>
<organism evidence="1 2">
    <name type="scientific">Sporolactobacillus inulinus</name>
    <dbReference type="NCBI Taxonomy" id="2078"/>
    <lineage>
        <taxon>Bacteria</taxon>
        <taxon>Bacillati</taxon>
        <taxon>Bacillota</taxon>
        <taxon>Bacilli</taxon>
        <taxon>Bacillales</taxon>
        <taxon>Sporolactobacillaceae</taxon>
        <taxon>Sporolactobacillus</taxon>
    </lineage>
</organism>
<name>A0A4Y1ZCJ7_9BACL</name>
<reference evidence="1 2" key="1">
    <citation type="submission" date="2017-11" db="EMBL/GenBank/DDBJ databases">
        <title>Draft Genome Sequence of Sporolactobacillus inulinus NBRC 111894 Isolated from Koso, a Japanese Sugar-Vegetable Fermented Beverage.</title>
        <authorList>
            <person name="Chiou T.Y."/>
            <person name="Oshima K."/>
            <person name="Suda W."/>
            <person name="Hattori M."/>
            <person name="Takahashi T."/>
        </authorList>
    </citation>
    <scope>NUCLEOTIDE SEQUENCE [LARGE SCALE GENOMIC DNA]</scope>
    <source>
        <strain evidence="1 2">NBRC111894</strain>
    </source>
</reference>
<sequence>MFSRAALKSFFPVRQDHRIHPPFFFNRSTVIGRLPAGTITHFARPHG</sequence>
<dbReference type="AlphaFoldDB" id="A0A4Y1ZCJ7"/>
<dbReference type="EMBL" id="BEXB01000016">
    <property type="protein sequence ID" value="GAY76683.1"/>
    <property type="molecule type" value="Genomic_DNA"/>
</dbReference>
<protein>
    <submittedName>
        <fullName evidence="1">Uncharacterized protein</fullName>
    </submittedName>
</protein>
<gene>
    <name evidence="1" type="ORF">NBRC111894_2237</name>
</gene>